<dbReference type="InterPro" id="IPR036890">
    <property type="entry name" value="HATPase_C_sf"/>
</dbReference>
<comment type="catalytic activity">
    <reaction evidence="1">
        <text>ATP + protein L-histidine = ADP + protein N-phospho-L-histidine.</text>
        <dbReference type="EC" id="2.7.13.3"/>
    </reaction>
</comment>
<evidence type="ECO:0000256" key="4">
    <source>
        <dbReference type="ARBA" id="ARBA00022679"/>
    </source>
</evidence>
<organism evidence="14 15">
    <name type="scientific">Pseudoclavibacter albus</name>
    <dbReference type="NCBI Taxonomy" id="272241"/>
    <lineage>
        <taxon>Bacteria</taxon>
        <taxon>Bacillati</taxon>
        <taxon>Actinomycetota</taxon>
        <taxon>Actinomycetes</taxon>
        <taxon>Micrococcales</taxon>
        <taxon>Microbacteriaceae</taxon>
        <taxon>Pseudoclavibacter</taxon>
    </lineage>
</organism>
<feature type="transmembrane region" description="Helical" evidence="11">
    <location>
        <begin position="79"/>
        <end position="96"/>
    </location>
</feature>
<evidence type="ECO:0000256" key="7">
    <source>
        <dbReference type="ARBA" id="ARBA00022840"/>
    </source>
</evidence>
<dbReference type="PANTHER" id="PTHR24421">
    <property type="entry name" value="NITRATE/NITRITE SENSOR PROTEIN NARX-RELATED"/>
    <property type="match status" value="1"/>
</dbReference>
<dbReference type="InterPro" id="IPR011712">
    <property type="entry name" value="Sig_transdc_His_kin_sub3_dim/P"/>
</dbReference>
<dbReference type="Proteomes" id="UP001525379">
    <property type="component" value="Unassembled WGS sequence"/>
</dbReference>
<keyword evidence="4" id="KW-0808">Transferase</keyword>
<reference evidence="14 15" key="1">
    <citation type="submission" date="2022-04" db="EMBL/GenBank/DDBJ databases">
        <title>Human microbiome associated bacterial genomes.</title>
        <authorList>
            <person name="Sandstrom S."/>
            <person name="Salamzade R."/>
            <person name="Kalan L.R."/>
        </authorList>
    </citation>
    <scope>NUCLEOTIDE SEQUENCE [LARGE SCALE GENOMIC DNA]</scope>
    <source>
        <strain evidence="15">p3-SID1799</strain>
    </source>
</reference>
<feature type="transmembrane region" description="Helical" evidence="11">
    <location>
        <begin position="182"/>
        <end position="202"/>
    </location>
</feature>
<keyword evidence="3" id="KW-0597">Phosphoprotein</keyword>
<evidence type="ECO:0000256" key="2">
    <source>
        <dbReference type="ARBA" id="ARBA00012438"/>
    </source>
</evidence>
<evidence type="ECO:0000256" key="8">
    <source>
        <dbReference type="ARBA" id="ARBA00023012"/>
    </source>
</evidence>
<keyword evidence="11" id="KW-0472">Membrane</keyword>
<dbReference type="InterPro" id="IPR003594">
    <property type="entry name" value="HATPase_dom"/>
</dbReference>
<dbReference type="CDD" id="cd16917">
    <property type="entry name" value="HATPase_UhpB-NarQ-NarX-like"/>
    <property type="match status" value="1"/>
</dbReference>
<evidence type="ECO:0000256" key="6">
    <source>
        <dbReference type="ARBA" id="ARBA00022777"/>
    </source>
</evidence>
<keyword evidence="11" id="KW-1133">Transmembrane helix</keyword>
<dbReference type="Pfam" id="PF02518">
    <property type="entry name" value="HATPase_c"/>
    <property type="match status" value="1"/>
</dbReference>
<keyword evidence="5" id="KW-0547">Nucleotide-binding</keyword>
<dbReference type="Gene3D" id="1.20.5.1930">
    <property type="match status" value="1"/>
</dbReference>
<feature type="transmembrane region" description="Helical" evidence="11">
    <location>
        <begin position="154"/>
        <end position="170"/>
    </location>
</feature>
<protein>
    <recommendedName>
        <fullName evidence="2">histidine kinase</fullName>
        <ecNumber evidence="2">2.7.13.3</ecNumber>
    </recommendedName>
</protein>
<dbReference type="InterPro" id="IPR050482">
    <property type="entry name" value="Sensor_HK_TwoCompSys"/>
</dbReference>
<sequence length="503" mass="53740">MSIPSPADERTPNPAERPAPNPSRDVGARTNAAVGVTTEDLIGTPVGSPIWRRIAGIPERAPEGWVRPKPTRTELRTDIVLGLILATAMALNEWSANAAGVYGDTGGSALWTRIAYPCAVVILISVRRRAPIAALVVSTVVFIGGFFVSYHELFFTQMLYFVVFYSCGAWSRHRNIGAWARLLVTCGTIAWVMVGVVASVVMNEPVDLPTSTVDNTAAYAVFTMLANFTYYIGAYVLGNIDYVRTGHAALAAEQARVLREQRTKLADQAVKLDRVRIARELHDAVAHHVSLMGLQAAVARRSLPAGEESARAREQLEAVESNAREAIEELQGILATLRASESDTGMVPVVGAEPDHRTVSPSTRGVAQLPELVGQLRQAGMSLSFATVGEPQPLTPSADLAAYRIVQEALTNVRKHAGPSASAEVRLRYGTERLEIDVTDDGFGPITGAAVSAHVEFAGGGRGIPGMRERASAVGGTLEAGPRPDGGFRVRVSLPIKGSRGLR</sequence>
<dbReference type="SUPFAM" id="SSF55874">
    <property type="entry name" value="ATPase domain of HSP90 chaperone/DNA topoisomerase II/histidine kinase"/>
    <property type="match status" value="1"/>
</dbReference>
<evidence type="ECO:0000256" key="11">
    <source>
        <dbReference type="SAM" id="Phobius"/>
    </source>
</evidence>
<keyword evidence="6 14" id="KW-0418">Kinase</keyword>
<comment type="caution">
    <text evidence="14">The sequence shown here is derived from an EMBL/GenBank/DDBJ whole genome shotgun (WGS) entry which is preliminary data.</text>
</comment>
<feature type="transmembrane region" description="Helical" evidence="11">
    <location>
        <begin position="217"/>
        <end position="237"/>
    </location>
</feature>
<evidence type="ECO:0000313" key="15">
    <source>
        <dbReference type="Proteomes" id="UP001525379"/>
    </source>
</evidence>
<dbReference type="RefSeq" id="WP_260104306.1">
    <property type="nucleotide sequence ID" value="NZ_JALXSQ010000023.1"/>
</dbReference>
<evidence type="ECO:0000256" key="1">
    <source>
        <dbReference type="ARBA" id="ARBA00000085"/>
    </source>
</evidence>
<keyword evidence="7" id="KW-0067">ATP-binding</keyword>
<keyword evidence="11" id="KW-0812">Transmembrane</keyword>
<evidence type="ECO:0000256" key="9">
    <source>
        <dbReference type="SAM" id="Coils"/>
    </source>
</evidence>
<keyword evidence="9" id="KW-0175">Coiled coil</keyword>
<evidence type="ECO:0000259" key="13">
    <source>
        <dbReference type="Pfam" id="PF07730"/>
    </source>
</evidence>
<feature type="coiled-coil region" evidence="9">
    <location>
        <begin position="309"/>
        <end position="336"/>
    </location>
</feature>
<feature type="domain" description="Histidine kinase/HSP90-like ATPase" evidence="12">
    <location>
        <begin position="401"/>
        <end position="496"/>
    </location>
</feature>
<feature type="domain" description="Signal transduction histidine kinase subgroup 3 dimerisation and phosphoacceptor" evidence="13">
    <location>
        <begin position="274"/>
        <end position="340"/>
    </location>
</feature>
<dbReference type="Pfam" id="PF07730">
    <property type="entry name" value="HisKA_3"/>
    <property type="match status" value="1"/>
</dbReference>
<dbReference type="PANTHER" id="PTHR24421:SF10">
    <property type="entry name" value="NITRATE_NITRITE SENSOR PROTEIN NARQ"/>
    <property type="match status" value="1"/>
</dbReference>
<evidence type="ECO:0000259" key="12">
    <source>
        <dbReference type="Pfam" id="PF02518"/>
    </source>
</evidence>
<dbReference type="Gene3D" id="3.30.565.10">
    <property type="entry name" value="Histidine kinase-like ATPase, C-terminal domain"/>
    <property type="match status" value="1"/>
</dbReference>
<gene>
    <name evidence="14" type="ORF">M3D15_06770</name>
</gene>
<proteinExistence type="predicted"/>
<feature type="region of interest" description="Disordered" evidence="10">
    <location>
        <begin position="1"/>
        <end position="29"/>
    </location>
</feature>
<dbReference type="GO" id="GO:0016301">
    <property type="term" value="F:kinase activity"/>
    <property type="evidence" value="ECO:0007669"/>
    <property type="project" value="UniProtKB-KW"/>
</dbReference>
<dbReference type="EMBL" id="JALXSQ010000023">
    <property type="protein sequence ID" value="MCT2043033.1"/>
    <property type="molecule type" value="Genomic_DNA"/>
</dbReference>
<evidence type="ECO:0000256" key="3">
    <source>
        <dbReference type="ARBA" id="ARBA00022553"/>
    </source>
</evidence>
<evidence type="ECO:0000313" key="14">
    <source>
        <dbReference type="EMBL" id="MCT2043033.1"/>
    </source>
</evidence>
<keyword evidence="15" id="KW-1185">Reference proteome</keyword>
<evidence type="ECO:0000256" key="10">
    <source>
        <dbReference type="SAM" id="MobiDB-lite"/>
    </source>
</evidence>
<feature type="transmembrane region" description="Helical" evidence="11">
    <location>
        <begin position="132"/>
        <end position="148"/>
    </location>
</feature>
<keyword evidence="8" id="KW-0902">Two-component regulatory system</keyword>
<name>A0ABT2HXJ1_9MICO</name>
<feature type="transmembrane region" description="Helical" evidence="11">
    <location>
        <begin position="108"/>
        <end position="125"/>
    </location>
</feature>
<evidence type="ECO:0000256" key="5">
    <source>
        <dbReference type="ARBA" id="ARBA00022741"/>
    </source>
</evidence>
<accession>A0ABT2HXJ1</accession>
<dbReference type="EC" id="2.7.13.3" evidence="2"/>